<dbReference type="EC" id="3.2.1.21" evidence="3"/>
<dbReference type="PANTHER" id="PTHR42715">
    <property type="entry name" value="BETA-GLUCOSIDASE"/>
    <property type="match status" value="1"/>
</dbReference>
<name>A0A9W7SKQ1_9PEZI</name>
<dbReference type="Gene3D" id="3.40.50.1700">
    <property type="entry name" value="Glycoside hydrolase family 3 C-terminal domain"/>
    <property type="match status" value="1"/>
</dbReference>
<keyword evidence="9" id="KW-1185">Reference proteome</keyword>
<sequence>MLNYGGYSRQFGVYPVANSSTLLQALTSSLKLGNSSSEVVSAMGANTWLYNAQYPIPGYHLSVINGAPGGLSATYYADTNFSQPLVQKIEVPVGDWGLYPPDGLPSNNFSVVWEGYLDVPSSVETDGWLGVAISSNTTARLYVDDVLVLDVPPTTKGNILSNIRDRAFTLIEYQTWNLYQKIANEDSLNSEILFFWNLVDRSSAIEKAASVAQDADVIVLALGANWNSDGENGDRGTMGLSPNQSALADAISALGKPVVLVLQGGRPFAIPDFYDASSAVLDAFFGGQNAGQAIADVLFGAFDPGGRTTLTVPRDVGQMPAYYNYKGTGHAAK</sequence>
<organism evidence="8 9">
    <name type="scientific">Teratosphaeria destructans</name>
    <dbReference type="NCBI Taxonomy" id="418781"/>
    <lineage>
        <taxon>Eukaryota</taxon>
        <taxon>Fungi</taxon>
        <taxon>Dikarya</taxon>
        <taxon>Ascomycota</taxon>
        <taxon>Pezizomycotina</taxon>
        <taxon>Dothideomycetes</taxon>
        <taxon>Dothideomycetidae</taxon>
        <taxon>Mycosphaerellales</taxon>
        <taxon>Teratosphaeriaceae</taxon>
        <taxon>Teratosphaeria</taxon>
    </lineage>
</organism>
<dbReference type="GO" id="GO:0005975">
    <property type="term" value="P:carbohydrate metabolic process"/>
    <property type="evidence" value="ECO:0007669"/>
    <property type="project" value="InterPro"/>
</dbReference>
<evidence type="ECO:0000313" key="9">
    <source>
        <dbReference type="Proteomes" id="UP001138500"/>
    </source>
</evidence>
<dbReference type="Gene3D" id="3.20.20.300">
    <property type="entry name" value="Glycoside hydrolase, family 3, N-terminal domain"/>
    <property type="match status" value="1"/>
</dbReference>
<dbReference type="InterPro" id="IPR036881">
    <property type="entry name" value="Glyco_hydro_3_C_sf"/>
</dbReference>
<dbReference type="SUPFAM" id="SSF52279">
    <property type="entry name" value="Beta-D-glucan exohydrolase, C-terminal domain"/>
    <property type="match status" value="1"/>
</dbReference>
<evidence type="ECO:0000313" key="8">
    <source>
        <dbReference type="EMBL" id="KAH9819894.1"/>
    </source>
</evidence>
<feature type="domain" description="PA14" evidence="7">
    <location>
        <begin position="66"/>
        <end position="211"/>
    </location>
</feature>
<dbReference type="GO" id="GO:0008422">
    <property type="term" value="F:beta-glucosidase activity"/>
    <property type="evidence" value="ECO:0007669"/>
    <property type="project" value="UniProtKB-EC"/>
</dbReference>
<dbReference type="InterPro" id="IPR037524">
    <property type="entry name" value="PA14/GLEYA"/>
</dbReference>
<dbReference type="InterPro" id="IPR002772">
    <property type="entry name" value="Glyco_hydro_3_C"/>
</dbReference>
<comment type="caution">
    <text evidence="8">The sequence shown here is derived from an EMBL/GenBank/DDBJ whole genome shotgun (WGS) entry which is preliminary data.</text>
</comment>
<dbReference type="AlphaFoldDB" id="A0A9W7SKQ1"/>
<reference evidence="8 9" key="1">
    <citation type="journal article" date="2018" name="IMA Fungus">
        <title>IMA Genome-F 10: Nine draft genome sequences of Claviceps purpurea s.lat., including C. arundinis, C. humidiphila, and C. cf. spartinae, pseudomolecules for the pitch canker pathogen Fusarium circinatum, draft genome of Davidsoniella eucalypti, Grosmannia galeiformis, Quambalaria eucalypti, and Teratosphaeria destructans.</title>
        <authorList>
            <person name="Wingfield B.D."/>
            <person name="Liu M."/>
            <person name="Nguyen H.D."/>
            <person name="Lane F.A."/>
            <person name="Morgan S.W."/>
            <person name="De Vos L."/>
            <person name="Wilken P.M."/>
            <person name="Duong T.A."/>
            <person name="Aylward J."/>
            <person name="Coetzee M.P."/>
            <person name="Dadej K."/>
            <person name="De Beer Z.W."/>
            <person name="Findlay W."/>
            <person name="Havenga M."/>
            <person name="Kolarik M."/>
            <person name="Menzies J.G."/>
            <person name="Naidoo K."/>
            <person name="Pochopski O."/>
            <person name="Shoukouhi P."/>
            <person name="Santana Q.C."/>
            <person name="Seifert K.A."/>
            <person name="Soal N."/>
            <person name="Steenkamp E.T."/>
            <person name="Tatham C.T."/>
            <person name="van der Nest M.A."/>
            <person name="Wingfield M.J."/>
        </authorList>
    </citation>
    <scope>NUCLEOTIDE SEQUENCE [LARGE SCALE GENOMIC DNA]</scope>
    <source>
        <strain evidence="8">CMW44962</strain>
    </source>
</reference>
<comment type="catalytic activity">
    <reaction evidence="1">
        <text>Hydrolysis of terminal, non-reducing beta-D-glucosyl residues with release of beta-D-glucose.</text>
        <dbReference type="EC" id="3.2.1.21"/>
    </reaction>
</comment>
<comment type="similarity">
    <text evidence="2">Belongs to the glycosyl hydrolase 3 family.</text>
</comment>
<dbReference type="InterPro" id="IPR036962">
    <property type="entry name" value="Glyco_hydro_3_N_sf"/>
</dbReference>
<evidence type="ECO:0000256" key="6">
    <source>
        <dbReference type="ARBA" id="ARBA00023295"/>
    </source>
</evidence>
<dbReference type="Proteomes" id="UP001138500">
    <property type="component" value="Unassembled WGS sequence"/>
</dbReference>
<protein>
    <recommendedName>
        <fullName evidence="3">beta-glucosidase</fullName>
        <ecNumber evidence="3">3.2.1.21</ecNumber>
    </recommendedName>
</protein>
<dbReference type="Gene3D" id="2.60.120.260">
    <property type="entry name" value="Galactose-binding domain-like"/>
    <property type="match status" value="1"/>
</dbReference>
<keyword evidence="6" id="KW-0326">Glycosidase</keyword>
<gene>
    <name evidence="8" type="ORF">Tdes44962_MAKER00883</name>
</gene>
<dbReference type="PROSITE" id="PS51820">
    <property type="entry name" value="PA14"/>
    <property type="match status" value="1"/>
</dbReference>
<dbReference type="Pfam" id="PF01915">
    <property type="entry name" value="Glyco_hydro_3_C"/>
    <property type="match status" value="1"/>
</dbReference>
<keyword evidence="5" id="KW-0119">Carbohydrate metabolism</keyword>
<dbReference type="PANTHER" id="PTHR42715:SF10">
    <property type="entry name" value="BETA-GLUCOSIDASE"/>
    <property type="match status" value="1"/>
</dbReference>
<evidence type="ECO:0000259" key="7">
    <source>
        <dbReference type="PROSITE" id="PS51820"/>
    </source>
</evidence>
<proteinExistence type="inferred from homology"/>
<dbReference type="OrthoDB" id="2123594at2759"/>
<evidence type="ECO:0000256" key="4">
    <source>
        <dbReference type="ARBA" id="ARBA00022801"/>
    </source>
</evidence>
<dbReference type="InterPro" id="IPR050288">
    <property type="entry name" value="Cellulose_deg_GH3"/>
</dbReference>
<evidence type="ECO:0000256" key="5">
    <source>
        <dbReference type="ARBA" id="ARBA00023277"/>
    </source>
</evidence>
<accession>A0A9W7SKQ1</accession>
<dbReference type="EMBL" id="RIBY02002311">
    <property type="protein sequence ID" value="KAH9819894.1"/>
    <property type="molecule type" value="Genomic_DNA"/>
</dbReference>
<evidence type="ECO:0000256" key="3">
    <source>
        <dbReference type="ARBA" id="ARBA00012744"/>
    </source>
</evidence>
<reference evidence="8 9" key="2">
    <citation type="journal article" date="2021" name="Curr. Genet.">
        <title>Genetic response to nitrogen starvation in the aggressive Eucalyptus foliar pathogen Teratosphaeria destructans.</title>
        <authorList>
            <person name="Havenga M."/>
            <person name="Wingfield B.D."/>
            <person name="Wingfield M.J."/>
            <person name="Dreyer L.L."/>
            <person name="Roets F."/>
            <person name="Aylward J."/>
        </authorList>
    </citation>
    <scope>NUCLEOTIDE SEQUENCE [LARGE SCALE GENOMIC DNA]</scope>
    <source>
        <strain evidence="8">CMW44962</strain>
    </source>
</reference>
<evidence type="ECO:0000256" key="1">
    <source>
        <dbReference type="ARBA" id="ARBA00000448"/>
    </source>
</evidence>
<evidence type="ECO:0000256" key="2">
    <source>
        <dbReference type="ARBA" id="ARBA00005336"/>
    </source>
</evidence>
<keyword evidence="4 8" id="KW-0378">Hydrolase</keyword>